<sequence length="164" mass="17093">METPSPGPRASLWTLRVLLTVHVLAVACQPLLAGLFLTGDVDAIAVHGAVGSSLAAFGLLLIAAALAYVLGGRGRLWVLPVIVVLFLAEGLQIGVGYARELQYHVPLGVLIVTSSILLAGWVWTPSARRARTSRRPMSSPSAPPLTSPPPPSAPIGSADPRSPR</sequence>
<keyword evidence="2" id="KW-1133">Transmembrane helix</keyword>
<feature type="compositionally biased region" description="Low complexity" evidence="1">
    <location>
        <begin position="154"/>
        <end position="164"/>
    </location>
</feature>
<feature type="transmembrane region" description="Helical" evidence="2">
    <location>
        <begin position="103"/>
        <end position="124"/>
    </location>
</feature>
<evidence type="ECO:0000256" key="1">
    <source>
        <dbReference type="SAM" id="MobiDB-lite"/>
    </source>
</evidence>
<reference evidence="3 4" key="1">
    <citation type="journal article" date="2019" name="Int. J. Syst. Evol. Microbiol.">
        <title>The Global Catalogue of Microorganisms (GCM) 10K type strain sequencing project: providing services to taxonomists for standard genome sequencing and annotation.</title>
        <authorList>
            <consortium name="The Broad Institute Genomics Platform"/>
            <consortium name="The Broad Institute Genome Sequencing Center for Infectious Disease"/>
            <person name="Wu L."/>
            <person name="Ma J."/>
        </authorList>
    </citation>
    <scope>NUCLEOTIDE SEQUENCE [LARGE SCALE GENOMIC DNA]</scope>
    <source>
        <strain evidence="3 4">JCM 16009</strain>
    </source>
</reference>
<comment type="caution">
    <text evidence="3">The sequence shown here is derived from an EMBL/GenBank/DDBJ whole genome shotgun (WGS) entry which is preliminary data.</text>
</comment>
<name>A0ABN2NNA4_9PSEU</name>
<evidence type="ECO:0000313" key="4">
    <source>
        <dbReference type="Proteomes" id="UP001500449"/>
    </source>
</evidence>
<evidence type="ECO:0000313" key="3">
    <source>
        <dbReference type="EMBL" id="GAA1875453.1"/>
    </source>
</evidence>
<gene>
    <name evidence="3" type="ORF">GCM10009836_65950</name>
</gene>
<keyword evidence="2" id="KW-0472">Membrane</keyword>
<dbReference type="EMBL" id="BAAAQK010000028">
    <property type="protein sequence ID" value="GAA1875453.1"/>
    <property type="molecule type" value="Genomic_DNA"/>
</dbReference>
<feature type="transmembrane region" description="Helical" evidence="2">
    <location>
        <begin position="12"/>
        <end position="32"/>
    </location>
</feature>
<feature type="transmembrane region" description="Helical" evidence="2">
    <location>
        <begin position="44"/>
        <end position="69"/>
    </location>
</feature>
<evidence type="ECO:0000256" key="2">
    <source>
        <dbReference type="SAM" id="Phobius"/>
    </source>
</evidence>
<dbReference type="Proteomes" id="UP001500449">
    <property type="component" value="Unassembled WGS sequence"/>
</dbReference>
<feature type="transmembrane region" description="Helical" evidence="2">
    <location>
        <begin position="76"/>
        <end position="97"/>
    </location>
</feature>
<organism evidence="3 4">
    <name type="scientific">Pseudonocardia ailaonensis</name>
    <dbReference type="NCBI Taxonomy" id="367279"/>
    <lineage>
        <taxon>Bacteria</taxon>
        <taxon>Bacillati</taxon>
        <taxon>Actinomycetota</taxon>
        <taxon>Actinomycetes</taxon>
        <taxon>Pseudonocardiales</taxon>
        <taxon>Pseudonocardiaceae</taxon>
        <taxon>Pseudonocardia</taxon>
    </lineage>
</organism>
<feature type="compositionally biased region" description="Pro residues" evidence="1">
    <location>
        <begin position="141"/>
        <end position="153"/>
    </location>
</feature>
<evidence type="ECO:0008006" key="5">
    <source>
        <dbReference type="Google" id="ProtNLM"/>
    </source>
</evidence>
<proteinExistence type="predicted"/>
<feature type="region of interest" description="Disordered" evidence="1">
    <location>
        <begin position="130"/>
        <end position="164"/>
    </location>
</feature>
<protein>
    <recommendedName>
        <fullName evidence="5">Integral membrane protein</fullName>
    </recommendedName>
</protein>
<dbReference type="RefSeq" id="WP_344426312.1">
    <property type="nucleotide sequence ID" value="NZ_BAAAQK010000028.1"/>
</dbReference>
<keyword evidence="4" id="KW-1185">Reference proteome</keyword>
<keyword evidence="2" id="KW-0812">Transmembrane</keyword>
<accession>A0ABN2NNA4</accession>